<dbReference type="InterPro" id="IPR054465">
    <property type="entry name" value="Integrase_p58-like_C"/>
</dbReference>
<evidence type="ECO:0000256" key="1">
    <source>
        <dbReference type="SAM" id="MobiDB-lite"/>
    </source>
</evidence>
<sequence length="266" mass="30488">MLSMYVHQNQKEWDVYLPLVLMAYRSSVHESSGFTPNKLMLGREVTLPIELMLGLPEGSQPPSSYSQYVYDLSEQFSAAFQLAREKSSQSQRRQKRNYDARISCRGSPFQVGDRVWLERSRRTKGLSPKLSMRWDGPYKIVKRFSDCIYRIEHCVTHRQKVTHFDKLKKCLTPEANHSDIDNDPNGSRNEGIHQSHSPATASSHDELPPLDNVDSEQSSDDSSESDNDDEEWSGTNELSPKGVRKRQPPVWMKDYFVGELSQATSD</sequence>
<dbReference type="InterPro" id="IPR050951">
    <property type="entry name" value="Retrovirus_Pol_polyprotein"/>
</dbReference>
<feature type="compositionally biased region" description="Acidic residues" evidence="1">
    <location>
        <begin position="213"/>
        <end position="232"/>
    </location>
</feature>
<dbReference type="InterPro" id="IPR036397">
    <property type="entry name" value="RNaseH_sf"/>
</dbReference>
<dbReference type="OrthoDB" id="10062030at2759"/>
<evidence type="ECO:0000313" key="3">
    <source>
        <dbReference type="EMBL" id="KAJ8028018.1"/>
    </source>
</evidence>
<dbReference type="Proteomes" id="UP001152320">
    <property type="component" value="Chromosome 15"/>
</dbReference>
<feature type="compositionally biased region" description="Polar residues" evidence="1">
    <location>
        <begin position="184"/>
        <end position="202"/>
    </location>
</feature>
<dbReference type="PANTHER" id="PTHR37984:SF15">
    <property type="entry name" value="INTEGRASE CATALYTIC DOMAIN-CONTAINING PROTEIN"/>
    <property type="match status" value="1"/>
</dbReference>
<organism evidence="3 4">
    <name type="scientific">Holothuria leucospilota</name>
    <name type="common">Black long sea cucumber</name>
    <name type="synonym">Mertensiothuria leucospilota</name>
    <dbReference type="NCBI Taxonomy" id="206669"/>
    <lineage>
        <taxon>Eukaryota</taxon>
        <taxon>Metazoa</taxon>
        <taxon>Echinodermata</taxon>
        <taxon>Eleutherozoa</taxon>
        <taxon>Echinozoa</taxon>
        <taxon>Holothuroidea</taxon>
        <taxon>Aspidochirotacea</taxon>
        <taxon>Aspidochirotida</taxon>
        <taxon>Holothuriidae</taxon>
        <taxon>Holothuria</taxon>
    </lineage>
</organism>
<comment type="caution">
    <text evidence="3">The sequence shown here is derived from an EMBL/GenBank/DDBJ whole genome shotgun (WGS) entry which is preliminary data.</text>
</comment>
<dbReference type="Pfam" id="PF22938">
    <property type="entry name" value="Integrase_p58_C"/>
    <property type="match status" value="1"/>
</dbReference>
<protein>
    <recommendedName>
        <fullName evidence="2">Integrase p58-like C-terminal domain-containing protein</fullName>
    </recommendedName>
</protein>
<name>A0A9Q1GZ47_HOLLE</name>
<feature type="domain" description="Integrase p58-like C-terminal" evidence="2">
    <location>
        <begin position="136"/>
        <end position="169"/>
    </location>
</feature>
<evidence type="ECO:0000313" key="4">
    <source>
        <dbReference type="Proteomes" id="UP001152320"/>
    </source>
</evidence>
<proteinExistence type="predicted"/>
<dbReference type="PANTHER" id="PTHR37984">
    <property type="entry name" value="PROTEIN CBG26694"/>
    <property type="match status" value="1"/>
</dbReference>
<feature type="region of interest" description="Disordered" evidence="1">
    <location>
        <begin position="174"/>
        <end position="252"/>
    </location>
</feature>
<dbReference type="Gene3D" id="3.30.420.10">
    <property type="entry name" value="Ribonuclease H-like superfamily/Ribonuclease H"/>
    <property type="match status" value="1"/>
</dbReference>
<accession>A0A9Q1GZ47</accession>
<evidence type="ECO:0000259" key="2">
    <source>
        <dbReference type="Pfam" id="PF22938"/>
    </source>
</evidence>
<dbReference type="EMBL" id="JAIZAY010000015">
    <property type="protein sequence ID" value="KAJ8028018.1"/>
    <property type="molecule type" value="Genomic_DNA"/>
</dbReference>
<gene>
    <name evidence="3" type="ORF">HOLleu_30139</name>
</gene>
<dbReference type="GO" id="GO:0003676">
    <property type="term" value="F:nucleic acid binding"/>
    <property type="evidence" value="ECO:0007669"/>
    <property type="project" value="InterPro"/>
</dbReference>
<dbReference type="AlphaFoldDB" id="A0A9Q1GZ47"/>
<dbReference type="Gene3D" id="2.30.30.850">
    <property type="match status" value="1"/>
</dbReference>
<keyword evidence="4" id="KW-1185">Reference proteome</keyword>
<reference evidence="3" key="1">
    <citation type="submission" date="2021-10" db="EMBL/GenBank/DDBJ databases">
        <title>Tropical sea cucumber genome reveals ecological adaptation and Cuvierian tubules defense mechanism.</title>
        <authorList>
            <person name="Chen T."/>
        </authorList>
    </citation>
    <scope>NUCLEOTIDE SEQUENCE</scope>
    <source>
        <strain evidence="3">Nanhai2018</strain>
        <tissue evidence="3">Muscle</tissue>
    </source>
</reference>